<evidence type="ECO:0008006" key="4">
    <source>
        <dbReference type="Google" id="ProtNLM"/>
    </source>
</evidence>
<dbReference type="EMBL" id="QAPF01000016">
    <property type="protein sequence ID" value="TEA21548.1"/>
    <property type="molecule type" value="Genomic_DNA"/>
</dbReference>
<reference evidence="2 3" key="1">
    <citation type="submission" date="2018-11" db="EMBL/GenBank/DDBJ databases">
        <title>Genome sequence and assembly of Colletotrichum sidae.</title>
        <authorList>
            <person name="Gan P."/>
            <person name="Shirasu K."/>
        </authorList>
    </citation>
    <scope>NUCLEOTIDE SEQUENCE [LARGE SCALE GENOMIC DNA]</scope>
    <source>
        <strain evidence="2 3">CBS 518.97</strain>
    </source>
</reference>
<dbReference type="AlphaFoldDB" id="A0A4R8TRF1"/>
<protein>
    <recommendedName>
        <fullName evidence="4">GED domain-containing protein</fullName>
    </recommendedName>
</protein>
<evidence type="ECO:0000256" key="1">
    <source>
        <dbReference type="SAM" id="MobiDB-lite"/>
    </source>
</evidence>
<dbReference type="Gene3D" id="3.40.50.300">
    <property type="entry name" value="P-loop containing nucleotide triphosphate hydrolases"/>
    <property type="match status" value="1"/>
</dbReference>
<name>A0A4R8TRF1_9PEZI</name>
<organism evidence="2 3">
    <name type="scientific">Colletotrichum sidae</name>
    <dbReference type="NCBI Taxonomy" id="1347389"/>
    <lineage>
        <taxon>Eukaryota</taxon>
        <taxon>Fungi</taxon>
        <taxon>Dikarya</taxon>
        <taxon>Ascomycota</taxon>
        <taxon>Pezizomycotina</taxon>
        <taxon>Sordariomycetes</taxon>
        <taxon>Hypocreomycetidae</taxon>
        <taxon>Glomerellales</taxon>
        <taxon>Glomerellaceae</taxon>
        <taxon>Colletotrichum</taxon>
        <taxon>Colletotrichum orbiculare species complex</taxon>
    </lineage>
</organism>
<feature type="region of interest" description="Disordered" evidence="1">
    <location>
        <begin position="595"/>
        <end position="639"/>
    </location>
</feature>
<accession>A0A4R8TRF1</accession>
<dbReference type="Proteomes" id="UP000295604">
    <property type="component" value="Unassembled WGS sequence"/>
</dbReference>
<dbReference type="InterPro" id="IPR027417">
    <property type="entry name" value="P-loop_NTPase"/>
</dbReference>
<keyword evidence="3" id="KW-1185">Reference proteome</keyword>
<evidence type="ECO:0000313" key="3">
    <source>
        <dbReference type="Proteomes" id="UP000295604"/>
    </source>
</evidence>
<evidence type="ECO:0000313" key="2">
    <source>
        <dbReference type="EMBL" id="TEA21548.1"/>
    </source>
</evidence>
<sequence length="639" mass="71355">MWPNPDNISGQKSSESLCFLHLEKDVSDLQNIFGEANKYFCRYLSKATAIQEALCVRLQRQDLPRLIISDFPGLAPSFHQKVDVPDPTEDPVGSCLFREMCHKHNLIICVVGAARGPVSKRPFKLAQLADPDGRRTIGVVAAPFPSLYTADIHHGLTSAELASLQDDWCLVRYPPTSSLVSEHVGDDSSCTADRLGSGFQSASNLTSLVTSFFDRLSQSVPRYLTKMKDGLKDSQNRLEHLTCHEKTMEERRLYMSTTWRELCACFASIDSGAQLRRADDWCFLSGNNYRACVAIQKQPDDVDAKLSFDSPWPKETKQDRKFDKGRLPKEVSRSFFNNHVRRFVEKNRGQILPGLVDPLLVSQLFVEKSEPWKDVVCNGGEEICESLLEKFDAAVVALTDKESSDNLKPVFKAQLTPILEDFRGKIDEIIQSYRVAHPVPYNSILVEKVQQVQNNRRTTTLTRNLLNDVIRVDSEYKPSSFRQPSTTVPSLAQSLVSGLDGDAVHLTYETLTDYVEGYYDVALQGLLESIRIQAVGGCLIQKLADVFDPSKTGWITEDIISQVEFESEETKAEKRLLECKIHVLGRGVKIIDEYLAPPPADSSGQSSSSSEPVETPDETPVETPDETPVVDLSGVVTDN</sequence>
<feature type="compositionally biased region" description="Low complexity" evidence="1">
    <location>
        <begin position="601"/>
        <end position="613"/>
    </location>
</feature>
<comment type="caution">
    <text evidence="2">The sequence shown here is derived from an EMBL/GenBank/DDBJ whole genome shotgun (WGS) entry which is preliminary data.</text>
</comment>
<gene>
    <name evidence="2" type="ORF">C8034_v005699</name>
</gene>
<feature type="compositionally biased region" description="Acidic residues" evidence="1">
    <location>
        <begin position="614"/>
        <end position="625"/>
    </location>
</feature>
<proteinExistence type="predicted"/>